<protein>
    <submittedName>
        <fullName evidence="1">Uncharacterized protein</fullName>
    </submittedName>
</protein>
<reference evidence="1" key="1">
    <citation type="submission" date="2014-09" db="EMBL/GenBank/DDBJ databases">
        <authorList>
            <person name="Magalhaes I.L.F."/>
            <person name="Oliveira U."/>
            <person name="Santos F.R."/>
            <person name="Vidigal T.H.D.A."/>
            <person name="Brescovit A.D."/>
            <person name="Santos A.J."/>
        </authorList>
    </citation>
    <scope>NUCLEOTIDE SEQUENCE</scope>
    <source>
        <tissue evidence="1">Shoot tissue taken approximately 20 cm above the soil surface</tissue>
    </source>
</reference>
<organism evidence="1">
    <name type="scientific">Arundo donax</name>
    <name type="common">Giant reed</name>
    <name type="synonym">Donax arundinaceus</name>
    <dbReference type="NCBI Taxonomy" id="35708"/>
    <lineage>
        <taxon>Eukaryota</taxon>
        <taxon>Viridiplantae</taxon>
        <taxon>Streptophyta</taxon>
        <taxon>Embryophyta</taxon>
        <taxon>Tracheophyta</taxon>
        <taxon>Spermatophyta</taxon>
        <taxon>Magnoliopsida</taxon>
        <taxon>Liliopsida</taxon>
        <taxon>Poales</taxon>
        <taxon>Poaceae</taxon>
        <taxon>PACMAD clade</taxon>
        <taxon>Arundinoideae</taxon>
        <taxon>Arundineae</taxon>
        <taxon>Arundo</taxon>
    </lineage>
</organism>
<dbReference type="AlphaFoldDB" id="A0A0A9ANC8"/>
<sequence length="48" mass="5624">MSLSYNCTATPYPILPPTYFIRSMRISEGSEKIARHTHNKQCKILVYY</sequence>
<proteinExistence type="predicted"/>
<dbReference type="EMBL" id="GBRH01249318">
    <property type="protein sequence ID" value="JAD48577.1"/>
    <property type="molecule type" value="Transcribed_RNA"/>
</dbReference>
<name>A0A0A9ANC8_ARUDO</name>
<reference evidence="1" key="2">
    <citation type="journal article" date="2015" name="Data Brief">
        <title>Shoot transcriptome of the giant reed, Arundo donax.</title>
        <authorList>
            <person name="Barrero R.A."/>
            <person name="Guerrero F.D."/>
            <person name="Moolhuijzen P."/>
            <person name="Goolsby J.A."/>
            <person name="Tidwell J."/>
            <person name="Bellgard S.E."/>
            <person name="Bellgard M.I."/>
        </authorList>
    </citation>
    <scope>NUCLEOTIDE SEQUENCE</scope>
    <source>
        <tissue evidence="1">Shoot tissue taken approximately 20 cm above the soil surface</tissue>
    </source>
</reference>
<evidence type="ECO:0000313" key="1">
    <source>
        <dbReference type="EMBL" id="JAD48577.1"/>
    </source>
</evidence>
<accession>A0A0A9ANC8</accession>